<dbReference type="PANTHER" id="PTHR47447:SF17">
    <property type="entry name" value="OS12G0638900 PROTEIN"/>
    <property type="match status" value="1"/>
</dbReference>
<evidence type="ECO:0000256" key="1">
    <source>
        <dbReference type="ARBA" id="ARBA00006192"/>
    </source>
</evidence>
<feature type="repeat" description="PPR" evidence="5">
    <location>
        <begin position="286"/>
        <end position="320"/>
    </location>
</feature>
<dbReference type="NCBIfam" id="TIGR00756">
    <property type="entry name" value="PPR"/>
    <property type="match status" value="2"/>
</dbReference>
<reference evidence="7" key="1">
    <citation type="submission" date="2019-07" db="EMBL/GenBank/DDBJ databases">
        <title>Hyphodiscus hymeniophilus genome sequencing and assembly.</title>
        <authorList>
            <person name="Kramer G."/>
            <person name="Nodwell J."/>
        </authorList>
    </citation>
    <scope>NUCLEOTIDE SEQUENCE</scope>
    <source>
        <strain evidence="7">ATCC 34498</strain>
    </source>
</reference>
<comment type="caution">
    <text evidence="7">The sequence shown here is derived from an EMBL/GenBank/DDBJ whole genome shotgun (WGS) entry which is preliminary data.</text>
</comment>
<evidence type="ECO:0000256" key="2">
    <source>
        <dbReference type="ARBA" id="ARBA00022737"/>
    </source>
</evidence>
<keyword evidence="2" id="KW-0677">Repeat</keyword>
<comment type="function">
    <text evidence="3">Regulates mitochondrial small subunit maturation by controlling 15S rRNA 5'-end processing. Localizes to the 5' precursor of the 15S rRNA in a position that is subsequently occupied by mS47 in the mature yeast mtSSU. Uses structure and sequence-specific RNA recognition, binding to a single-stranded region of the precursor and specifically recognizing bases -6 to -1. The exchange of Ccm1 for mS47 is coupled to the irreversible removal of precursor rRNA that is accompanied by conformational changes of the mitoribosomal proteins uS5m and mS26. These conformational changes signal completion of 5'-end rRNA processing through protection of the mature 5'-end of the 15S rRNA and stabilization of mS47. The removal of the 5' precursor together with the dissociation of Ccm1 may be catalyzed by the 5'-3' exoribonuclease Pet127. Involved in the specific removal of group I introns in mitochondrial encoded transcripts.</text>
</comment>
<keyword evidence="8" id="KW-1185">Reference proteome</keyword>
<dbReference type="PROSITE" id="PS51375">
    <property type="entry name" value="PPR"/>
    <property type="match status" value="3"/>
</dbReference>
<proteinExistence type="inferred from homology"/>
<feature type="repeat" description="PPR" evidence="5">
    <location>
        <begin position="552"/>
        <end position="586"/>
    </location>
</feature>
<feature type="region of interest" description="Disordered" evidence="6">
    <location>
        <begin position="524"/>
        <end position="549"/>
    </location>
</feature>
<dbReference type="AlphaFoldDB" id="A0A9P7B039"/>
<dbReference type="PANTHER" id="PTHR47447">
    <property type="entry name" value="OS03G0856100 PROTEIN"/>
    <property type="match status" value="1"/>
</dbReference>
<accession>A0A9P7B039</accession>
<evidence type="ECO:0000313" key="7">
    <source>
        <dbReference type="EMBL" id="KAG0651811.1"/>
    </source>
</evidence>
<comment type="similarity">
    <text evidence="1">Belongs to the CCM1 family.</text>
</comment>
<dbReference type="Pfam" id="PF13041">
    <property type="entry name" value="PPR_2"/>
    <property type="match status" value="2"/>
</dbReference>
<dbReference type="InterPro" id="IPR002885">
    <property type="entry name" value="PPR_rpt"/>
</dbReference>
<comment type="subunit">
    <text evidence="4">Binds to mitochondrial small subunit 15S rRNA.</text>
</comment>
<evidence type="ECO:0000256" key="5">
    <source>
        <dbReference type="PROSITE-ProRule" id="PRU00708"/>
    </source>
</evidence>
<evidence type="ECO:0000256" key="6">
    <source>
        <dbReference type="SAM" id="MobiDB-lite"/>
    </source>
</evidence>
<evidence type="ECO:0000256" key="4">
    <source>
        <dbReference type="ARBA" id="ARBA00044511"/>
    </source>
</evidence>
<feature type="repeat" description="PPR" evidence="5">
    <location>
        <begin position="587"/>
        <end position="621"/>
    </location>
</feature>
<gene>
    <name evidence="7" type="ORF">D0Z07_1103</name>
</gene>
<dbReference type="Gene3D" id="1.25.40.10">
    <property type="entry name" value="Tetratricopeptide repeat domain"/>
    <property type="match status" value="2"/>
</dbReference>
<name>A0A9P7B039_9HELO</name>
<dbReference type="Proteomes" id="UP000785200">
    <property type="component" value="Unassembled WGS sequence"/>
</dbReference>
<organism evidence="7 8">
    <name type="scientific">Hyphodiscus hymeniophilus</name>
    <dbReference type="NCBI Taxonomy" id="353542"/>
    <lineage>
        <taxon>Eukaryota</taxon>
        <taxon>Fungi</taxon>
        <taxon>Dikarya</taxon>
        <taxon>Ascomycota</taxon>
        <taxon>Pezizomycotina</taxon>
        <taxon>Leotiomycetes</taxon>
        <taxon>Helotiales</taxon>
        <taxon>Hyphodiscaceae</taxon>
        <taxon>Hyphodiscus</taxon>
    </lineage>
</organism>
<evidence type="ECO:0000256" key="3">
    <source>
        <dbReference type="ARBA" id="ARBA00044493"/>
    </source>
</evidence>
<evidence type="ECO:0000313" key="8">
    <source>
        <dbReference type="Proteomes" id="UP000785200"/>
    </source>
</evidence>
<dbReference type="OrthoDB" id="185373at2759"/>
<feature type="compositionally biased region" description="Polar residues" evidence="6">
    <location>
        <begin position="524"/>
        <end position="545"/>
    </location>
</feature>
<sequence>MGSQQKQVAIGRDSLRKGWRRPNSLLLRSPEPPTKLVSLSPGHTSSYVLSWQTRFAALCSRRKGDHKLLTFTNCGAEPDLLESLIGTESSTSLYTAWQALPDEIRRDIWPELMLTALDKYPTKALKVLAATYTESWPPGYAVSDSFDYIILHYLGDRTSKHSKNALDIFGALDQMLRKGPLGHFQLSQKSVWLLLKNLDHGFVGSLFQILKAADHPLTKHTLMHFPSQLRLSNGPDERIDILRRLRQAGSDFNSVEVLSVCATLLQRKNRSSEVFELMLDCGMKPNIIIYNVLLQNSVEAGDPETAWQIHDMMIENGIETDAYTYSLLLMDGKLRGDRSSIKRILNIVGERGMRNAHIATDILHTIYISRQEHNLSPRREAKPAKLFERMLKTYQQYFRLEPLTRLVPWLDLMCPTYASSLKCNDSDLLLPSKDSLMVPEVPTLVVMLTALMKECSEPVLIVRLYNDFHDLVIAGDPTATALAKSTHLYNIILMALGRFQETLVLCPRLIGDMLSPHVAERTSVTIDSQSTVEEQPTSEPSSNPQRLHPKPDVYTWSILLKVFMDHGQPRAAEKVLSMMEERKVWPNQVTWNSLIVGYARMQDMSMTVNAVDRLRRSGFQLDGVSMKGLSYFQNRRALIEALKASEAHDPGRSRRKRPAAISKAVSALNKAFRMVNEGADVGLHRWEEATDNNYDVASSEIKQGGPSVEFVIGDIPREADKDRESVG</sequence>
<dbReference type="EMBL" id="VNKQ01000003">
    <property type="protein sequence ID" value="KAG0651811.1"/>
    <property type="molecule type" value="Genomic_DNA"/>
</dbReference>
<protein>
    <submittedName>
        <fullName evidence="7">Pentatricopeptide repeat-containing</fullName>
    </submittedName>
</protein>
<dbReference type="InterPro" id="IPR011990">
    <property type="entry name" value="TPR-like_helical_dom_sf"/>
</dbReference>